<dbReference type="OrthoDB" id="9792284at2"/>
<dbReference type="PANTHER" id="PTHR42733">
    <property type="entry name" value="DJ-1 PROTEIN"/>
    <property type="match status" value="1"/>
</dbReference>
<reference evidence="4" key="1">
    <citation type="submission" date="2017-04" db="EMBL/GenBank/DDBJ databases">
        <authorList>
            <person name="Varghese N."/>
            <person name="Submissions S."/>
        </authorList>
    </citation>
    <scope>NUCLEOTIDE SEQUENCE [LARGE SCALE GENOMIC DNA]</scope>
    <source>
        <strain evidence="4">Dd16</strain>
    </source>
</reference>
<dbReference type="Pfam" id="PF01965">
    <property type="entry name" value="DJ-1_PfpI"/>
    <property type="match status" value="1"/>
</dbReference>
<evidence type="ECO:0000256" key="1">
    <source>
        <dbReference type="ARBA" id="ARBA00008542"/>
    </source>
</evidence>
<dbReference type="SUPFAM" id="SSF52317">
    <property type="entry name" value="Class I glutamine amidotransferase-like"/>
    <property type="match status" value="1"/>
</dbReference>
<dbReference type="PROSITE" id="PS51276">
    <property type="entry name" value="PEPTIDASE_C56_PFPI"/>
    <property type="match status" value="1"/>
</dbReference>
<dbReference type="InterPro" id="IPR006286">
    <property type="entry name" value="C56_PfpI-like"/>
</dbReference>
<dbReference type="Gene3D" id="3.40.50.880">
    <property type="match status" value="1"/>
</dbReference>
<dbReference type="NCBIfam" id="TIGR01382">
    <property type="entry name" value="PfpI"/>
    <property type="match status" value="1"/>
</dbReference>
<gene>
    <name evidence="3" type="ORF">SAMN06295910_0845</name>
</gene>
<keyword evidence="3" id="KW-0378">Hydrolase</keyword>
<dbReference type="AlphaFoldDB" id="A0A1X7G0F1"/>
<accession>A0A1X7G0F1</accession>
<dbReference type="GO" id="GO:0006508">
    <property type="term" value="P:proteolysis"/>
    <property type="evidence" value="ECO:0007669"/>
    <property type="project" value="UniProtKB-KW"/>
</dbReference>
<dbReference type="CDD" id="cd03134">
    <property type="entry name" value="GATase1_PfpI_like"/>
    <property type="match status" value="1"/>
</dbReference>
<dbReference type="PANTHER" id="PTHR42733:SF12">
    <property type="entry name" value="PROTEINASE"/>
    <property type="match status" value="1"/>
</dbReference>
<evidence type="ECO:0000313" key="3">
    <source>
        <dbReference type="EMBL" id="SMF61845.1"/>
    </source>
</evidence>
<dbReference type="Proteomes" id="UP000192934">
    <property type="component" value="Chromosome I"/>
</dbReference>
<protein>
    <submittedName>
        <fullName evidence="3">Protease I</fullName>
    </submittedName>
</protein>
<evidence type="ECO:0000259" key="2">
    <source>
        <dbReference type="Pfam" id="PF01965"/>
    </source>
</evidence>
<keyword evidence="3" id="KW-0645">Protease</keyword>
<feature type="domain" description="DJ-1/PfpI" evidence="2">
    <location>
        <begin position="8"/>
        <end position="169"/>
    </location>
</feature>
<proteinExistence type="inferred from homology"/>
<comment type="similarity">
    <text evidence="1">Belongs to the peptidase C56 family.</text>
</comment>
<sequence>MTAIADARILIIATDGFEDSELMKPRQSLIDAGADVTLASLETGEIEGDNGTMIEATQTIADSNEGDYDALLLPGGTKNPDKLRMDEKAVALIKAFVDAGKPVGAICHAPWLLIEADVVRGKQVTGWPSIRTDLNNAGGIVHDQESVTDGNITTSRNPDDIPAFTKAFIGLVEKADARLETA</sequence>
<name>A0A1X7G0F1_9SPHN</name>
<dbReference type="RefSeq" id="WP_085217649.1">
    <property type="nucleotide sequence ID" value="NZ_LT840185.1"/>
</dbReference>
<keyword evidence="4" id="KW-1185">Reference proteome</keyword>
<dbReference type="InterPro" id="IPR029062">
    <property type="entry name" value="Class_I_gatase-like"/>
</dbReference>
<dbReference type="InterPro" id="IPR002818">
    <property type="entry name" value="DJ-1/PfpI"/>
</dbReference>
<dbReference type="STRING" id="941907.SAMN06295910_0845"/>
<organism evidence="3 4">
    <name type="scientific">Allosphingosinicella indica</name>
    <dbReference type="NCBI Taxonomy" id="941907"/>
    <lineage>
        <taxon>Bacteria</taxon>
        <taxon>Pseudomonadati</taxon>
        <taxon>Pseudomonadota</taxon>
        <taxon>Alphaproteobacteria</taxon>
        <taxon>Sphingomonadales</taxon>
        <taxon>Sphingomonadaceae</taxon>
        <taxon>Allosphingosinicella</taxon>
    </lineage>
</organism>
<dbReference type="EMBL" id="LT840185">
    <property type="protein sequence ID" value="SMF61845.1"/>
    <property type="molecule type" value="Genomic_DNA"/>
</dbReference>
<dbReference type="GO" id="GO:0008233">
    <property type="term" value="F:peptidase activity"/>
    <property type="evidence" value="ECO:0007669"/>
    <property type="project" value="UniProtKB-KW"/>
</dbReference>
<evidence type="ECO:0000313" key="4">
    <source>
        <dbReference type="Proteomes" id="UP000192934"/>
    </source>
</evidence>